<organism evidence="2 3">
    <name type="scientific">Chloropicon primus</name>
    <dbReference type="NCBI Taxonomy" id="1764295"/>
    <lineage>
        <taxon>Eukaryota</taxon>
        <taxon>Viridiplantae</taxon>
        <taxon>Chlorophyta</taxon>
        <taxon>Chloropicophyceae</taxon>
        <taxon>Chloropicales</taxon>
        <taxon>Chloropicaceae</taxon>
        <taxon>Chloropicon</taxon>
    </lineage>
</organism>
<evidence type="ECO:0000313" key="2">
    <source>
        <dbReference type="EMBL" id="QDZ24663.1"/>
    </source>
</evidence>
<dbReference type="InterPro" id="IPR051063">
    <property type="entry name" value="PDI"/>
</dbReference>
<dbReference type="AlphaFoldDB" id="A0A5B8MVT5"/>
<proteinExistence type="predicted"/>
<dbReference type="PROSITE" id="PS51352">
    <property type="entry name" value="THIOREDOXIN_2"/>
    <property type="match status" value="1"/>
</dbReference>
<dbReference type="GO" id="GO:0005783">
    <property type="term" value="C:endoplasmic reticulum"/>
    <property type="evidence" value="ECO:0007669"/>
    <property type="project" value="TreeGrafter"/>
</dbReference>
<dbReference type="Gene3D" id="3.40.30.10">
    <property type="entry name" value="Glutaredoxin"/>
    <property type="match status" value="2"/>
</dbReference>
<feature type="domain" description="Thioredoxin" evidence="1">
    <location>
        <begin position="635"/>
        <end position="778"/>
    </location>
</feature>
<evidence type="ECO:0000313" key="3">
    <source>
        <dbReference type="Proteomes" id="UP000316726"/>
    </source>
</evidence>
<protein>
    <recommendedName>
        <fullName evidence="1">Thioredoxin domain-containing protein</fullName>
    </recommendedName>
</protein>
<dbReference type="Proteomes" id="UP000316726">
    <property type="component" value="Chromosome 14"/>
</dbReference>
<gene>
    <name evidence="2" type="ORF">A3770_14p71810</name>
</gene>
<dbReference type="GO" id="GO:0003756">
    <property type="term" value="F:protein disulfide isomerase activity"/>
    <property type="evidence" value="ECO:0007669"/>
    <property type="project" value="TreeGrafter"/>
</dbReference>
<dbReference type="GO" id="GO:0006457">
    <property type="term" value="P:protein folding"/>
    <property type="evidence" value="ECO:0007669"/>
    <property type="project" value="TreeGrafter"/>
</dbReference>
<name>A0A5B8MVT5_9CHLO</name>
<dbReference type="CDD" id="cd02961">
    <property type="entry name" value="PDI_a_family"/>
    <property type="match status" value="1"/>
</dbReference>
<evidence type="ECO:0000259" key="1">
    <source>
        <dbReference type="PROSITE" id="PS51352"/>
    </source>
</evidence>
<dbReference type="Pfam" id="PF00085">
    <property type="entry name" value="Thioredoxin"/>
    <property type="match status" value="1"/>
</dbReference>
<dbReference type="EMBL" id="CP031047">
    <property type="protein sequence ID" value="QDZ24663.1"/>
    <property type="molecule type" value="Genomic_DNA"/>
</dbReference>
<dbReference type="SUPFAM" id="SSF52833">
    <property type="entry name" value="Thioredoxin-like"/>
    <property type="match status" value="1"/>
</dbReference>
<dbReference type="PANTHER" id="PTHR45672">
    <property type="entry name" value="PROTEIN DISULFIDE-ISOMERASE C17H9.14C-RELATED"/>
    <property type="match status" value="1"/>
</dbReference>
<sequence length="778" mass="87008">MRRVLGASLLEGIGRGGVVVMVALRQLGAAKLGILVLLILVALAGRPSSCFVTFKRFKRTTNTWAFRTLEKRREHTLTLFATKWDGYADRMAKGVEDAINGLVRSMKEGQGYPHLANLTLLRLDTTFEDLPKLRQKYGLQMELPAFFYFRNGAAHTFSHRDTVEAYKTTLVKIGRMGDVDVPLEHLRSRQELEDTVAGNEITFVFVDSPLGVGEGAKGGEEEDAGECDAGKDAKARLRQALAENPDAEGMREYLEEFLETADFEAEGLEEELANLQTFLRGSKHSKDAAKDASWDEIEKTFLDVAKQNLLSQIVRFCYANSTEVLPADIVTQALLTSKGGDGSSSDGDEPFSGGFSIFAFRGRDVIDVFTPSCSCDLLSWLRSFLTSHGSVVSTLTDMQFWTHLSEQVEAQTTWALAQERRMKLKNREIITKKQRKDPEEAMDEEELLGNDYEVLVLLLQSDQVSERQSKEGRDYRSFVEAAGEVLGLAPREALRVCARGAGPHECEALDDSGAAALSSAADEDRGNVTEELEAEAIEAAESTEGEELELEEEEEEGTRVYKFIHVPYTQEIWRGSLPAMLELADFPRVMLFDTRNKLYYDLQRKGGRRHAQGFTAEEIVDFVSDHKNNALKPFLRSEVIVEDQSTVERMERTSRPINVDSFGELNFPRSCTAGEVVSVVLFHTAWCSFCKRAMGIFKELAEEAGKEDYAGLNHIKFYTLDCDRNDCYPSVLGLGKAGEHLDKLPQFLVFPCGRPPVQYNGYRSVDILLTRLVELNQS</sequence>
<reference evidence="2 3" key="1">
    <citation type="submission" date="2018-07" db="EMBL/GenBank/DDBJ databases">
        <title>The complete nuclear genome of the prasinophyte Chloropicon primus (CCMP1205).</title>
        <authorList>
            <person name="Pombert J.-F."/>
            <person name="Otis C."/>
            <person name="Turmel M."/>
            <person name="Lemieux C."/>
        </authorList>
    </citation>
    <scope>NUCLEOTIDE SEQUENCE [LARGE SCALE GENOMIC DNA]</scope>
    <source>
        <strain evidence="2 3">CCMP1205</strain>
    </source>
</reference>
<dbReference type="InterPro" id="IPR013766">
    <property type="entry name" value="Thioredoxin_domain"/>
</dbReference>
<keyword evidence="3" id="KW-1185">Reference proteome</keyword>
<accession>A0A5B8MVT5</accession>
<dbReference type="STRING" id="1764295.A0A5B8MVT5"/>
<dbReference type="InterPro" id="IPR036249">
    <property type="entry name" value="Thioredoxin-like_sf"/>
</dbReference>